<dbReference type="Gene3D" id="1.10.3730.20">
    <property type="match status" value="1"/>
</dbReference>
<protein>
    <recommendedName>
        <fullName evidence="7">EamA domain-containing protein</fullName>
    </recommendedName>
</protein>
<evidence type="ECO:0000313" key="9">
    <source>
        <dbReference type="Proteomes" id="UP000095751"/>
    </source>
</evidence>
<feature type="transmembrane region" description="Helical" evidence="6">
    <location>
        <begin position="308"/>
        <end position="328"/>
    </location>
</feature>
<dbReference type="AlphaFoldDB" id="A0A1E7F782"/>
<dbReference type="InterPro" id="IPR037185">
    <property type="entry name" value="EmrE-like"/>
</dbReference>
<gene>
    <name evidence="8" type="ORF">FRACYDRAFT_242384</name>
</gene>
<feature type="domain" description="EamA" evidence="7">
    <location>
        <begin position="102"/>
        <end position="182"/>
    </location>
</feature>
<dbReference type="InParanoid" id="A0A1E7F782"/>
<organism evidence="8 9">
    <name type="scientific">Fragilariopsis cylindrus CCMP1102</name>
    <dbReference type="NCBI Taxonomy" id="635003"/>
    <lineage>
        <taxon>Eukaryota</taxon>
        <taxon>Sar</taxon>
        <taxon>Stramenopiles</taxon>
        <taxon>Ochrophyta</taxon>
        <taxon>Bacillariophyta</taxon>
        <taxon>Bacillariophyceae</taxon>
        <taxon>Bacillariophycidae</taxon>
        <taxon>Bacillariales</taxon>
        <taxon>Bacillariaceae</taxon>
        <taxon>Fragilariopsis</taxon>
    </lineage>
</organism>
<feature type="transmembrane region" description="Helical" evidence="6">
    <location>
        <begin position="16"/>
        <end position="34"/>
    </location>
</feature>
<dbReference type="PANTHER" id="PTHR12570">
    <property type="match status" value="1"/>
</dbReference>
<dbReference type="EMBL" id="KV784361">
    <property type="protein sequence ID" value="OEU14031.1"/>
    <property type="molecule type" value="Genomic_DNA"/>
</dbReference>
<dbReference type="KEGG" id="fcy:FRACYDRAFT_242384"/>
<dbReference type="GO" id="GO:0015095">
    <property type="term" value="F:magnesium ion transmembrane transporter activity"/>
    <property type="evidence" value="ECO:0007669"/>
    <property type="project" value="InterPro"/>
</dbReference>
<feature type="transmembrane region" description="Helical" evidence="6">
    <location>
        <begin position="206"/>
        <end position="226"/>
    </location>
</feature>
<evidence type="ECO:0000256" key="3">
    <source>
        <dbReference type="ARBA" id="ARBA00022989"/>
    </source>
</evidence>
<dbReference type="OrthoDB" id="165382at2759"/>
<dbReference type="InterPro" id="IPR000620">
    <property type="entry name" value="EamA_dom"/>
</dbReference>
<feature type="transmembrane region" description="Helical" evidence="6">
    <location>
        <begin position="340"/>
        <end position="358"/>
    </location>
</feature>
<dbReference type="PANTHER" id="PTHR12570:SF65">
    <property type="entry name" value="MAGNESIUM TRANSPORTER NIPA9-RELATED"/>
    <property type="match status" value="1"/>
</dbReference>
<accession>A0A1E7F782</accession>
<feature type="transmembrane region" description="Helical" evidence="6">
    <location>
        <begin position="273"/>
        <end position="296"/>
    </location>
</feature>
<dbReference type="SUPFAM" id="SSF103481">
    <property type="entry name" value="Multidrug resistance efflux transporter EmrE"/>
    <property type="match status" value="1"/>
</dbReference>
<evidence type="ECO:0000256" key="2">
    <source>
        <dbReference type="ARBA" id="ARBA00022692"/>
    </source>
</evidence>
<feature type="transmembrane region" description="Helical" evidence="6">
    <location>
        <begin position="169"/>
        <end position="186"/>
    </location>
</feature>
<feature type="transmembrane region" description="Helical" evidence="6">
    <location>
        <begin position="108"/>
        <end position="133"/>
    </location>
</feature>
<comment type="subcellular location">
    <subcellularLocation>
        <location evidence="1">Membrane</location>
        <topology evidence="1">Multi-pass membrane protein</topology>
    </subcellularLocation>
</comment>
<evidence type="ECO:0000256" key="5">
    <source>
        <dbReference type="SAM" id="MobiDB-lite"/>
    </source>
</evidence>
<feature type="transmembrane region" description="Helical" evidence="6">
    <location>
        <begin position="139"/>
        <end position="157"/>
    </location>
</feature>
<name>A0A1E7F782_9STRA</name>
<reference evidence="8 9" key="1">
    <citation type="submission" date="2016-09" db="EMBL/GenBank/DDBJ databases">
        <title>Extensive genetic diversity and differential bi-allelic expression allows diatom success in the polar Southern Ocean.</title>
        <authorList>
            <consortium name="DOE Joint Genome Institute"/>
            <person name="Mock T."/>
            <person name="Otillar R.P."/>
            <person name="Strauss J."/>
            <person name="Dupont C."/>
            <person name="Frickenhaus S."/>
            <person name="Maumus F."/>
            <person name="Mcmullan M."/>
            <person name="Sanges R."/>
            <person name="Schmutz J."/>
            <person name="Toseland A."/>
            <person name="Valas R."/>
            <person name="Veluchamy A."/>
            <person name="Ward B.J."/>
            <person name="Allen A."/>
            <person name="Barry K."/>
            <person name="Falciatore A."/>
            <person name="Ferrante M."/>
            <person name="Fortunato A.E."/>
            <person name="Gloeckner G."/>
            <person name="Gruber A."/>
            <person name="Hipkin R."/>
            <person name="Janech M."/>
            <person name="Kroth P."/>
            <person name="Leese F."/>
            <person name="Lindquist E."/>
            <person name="Lyon B.R."/>
            <person name="Martin J."/>
            <person name="Mayer C."/>
            <person name="Parker M."/>
            <person name="Quesneville H."/>
            <person name="Raymond J."/>
            <person name="Uhlig C."/>
            <person name="Valentin K.U."/>
            <person name="Worden A.Z."/>
            <person name="Armbrust E.V."/>
            <person name="Bowler C."/>
            <person name="Green B."/>
            <person name="Moulton V."/>
            <person name="Van Oosterhout C."/>
            <person name="Grigoriev I."/>
        </authorList>
    </citation>
    <scope>NUCLEOTIDE SEQUENCE [LARGE SCALE GENOMIC DNA]</scope>
    <source>
        <strain evidence="8 9">CCMP1102</strain>
    </source>
</reference>
<keyword evidence="3 6" id="KW-1133">Transmembrane helix</keyword>
<evidence type="ECO:0000256" key="1">
    <source>
        <dbReference type="ARBA" id="ARBA00004141"/>
    </source>
</evidence>
<keyword evidence="2 6" id="KW-0812">Transmembrane</keyword>
<feature type="region of interest" description="Disordered" evidence="5">
    <location>
        <begin position="51"/>
        <end position="102"/>
    </location>
</feature>
<dbReference type="InterPro" id="IPR008521">
    <property type="entry name" value="Mg_trans_NIPA"/>
</dbReference>
<evidence type="ECO:0000256" key="4">
    <source>
        <dbReference type="ARBA" id="ARBA00023136"/>
    </source>
</evidence>
<sequence>MDEGVVGITASDWAKGIFLSIIASIIGGASKLSIRKSWLIQAEQVNQYYQHEEEEQGSLSTSNDNLLSNDNTTVEQPDLVTPPLATADATDHDEQRQRQQRQRRPSPVWFYFLRGCGMFGMSVLNPICCVLAMNYASPSILAPFSGLTLVWVILFSPLVNNEQPSGRQILACCFIIAGEVIVAIFGDHTNDEGITVAEVVLSYKKPAFIIYFVGLIIYLIVMTYWINYSESYLLRRFAWGCSGGAITGTQNFLKDSLTIVKAVAVDDQQQIHHLPWVFYVLFLSAASTAFIGLLILTACMKRYDTTYSAASFVGSFVVSASIMAAVHYNTFAGLEGVLNYILYPLGIAVLMIGVYILVRESNESYEEDESVDQQRRQQDTSSNDEDSFDSENIVGYSEFK</sequence>
<dbReference type="GO" id="GO:0016020">
    <property type="term" value="C:membrane"/>
    <property type="evidence" value="ECO:0007669"/>
    <property type="project" value="UniProtKB-SubCell"/>
</dbReference>
<evidence type="ECO:0000313" key="8">
    <source>
        <dbReference type="EMBL" id="OEU14031.1"/>
    </source>
</evidence>
<dbReference type="Proteomes" id="UP000095751">
    <property type="component" value="Unassembled WGS sequence"/>
</dbReference>
<feature type="compositionally biased region" description="Low complexity" evidence="5">
    <location>
        <begin position="58"/>
        <end position="73"/>
    </location>
</feature>
<evidence type="ECO:0000256" key="6">
    <source>
        <dbReference type="SAM" id="Phobius"/>
    </source>
</evidence>
<keyword evidence="9" id="KW-1185">Reference proteome</keyword>
<proteinExistence type="predicted"/>
<evidence type="ECO:0000259" key="7">
    <source>
        <dbReference type="Pfam" id="PF00892"/>
    </source>
</evidence>
<keyword evidence="4 6" id="KW-0472">Membrane</keyword>
<dbReference type="Pfam" id="PF00892">
    <property type="entry name" value="EamA"/>
    <property type="match status" value="1"/>
</dbReference>
<feature type="region of interest" description="Disordered" evidence="5">
    <location>
        <begin position="364"/>
        <end position="400"/>
    </location>
</feature>